<organism evidence="5 6">
    <name type="scientific">Neptunomonas japonica JAMM 1380</name>
    <dbReference type="NCBI Taxonomy" id="1441457"/>
    <lineage>
        <taxon>Bacteria</taxon>
        <taxon>Pseudomonadati</taxon>
        <taxon>Pseudomonadota</taxon>
        <taxon>Gammaproteobacteria</taxon>
        <taxon>Oceanospirillales</taxon>
        <taxon>Oceanospirillaceae</taxon>
        <taxon>Neptunomonas</taxon>
    </lineage>
</organism>
<sequence length="221" mass="25037">MKVTTDASLLGAYANVENAQRILDIGTGTGLLSLFAAQRTSAYIDAVELDAQAATQARINFHNSPWPERLSLIETDIRDYADKQPQRYDCILTNPPFFTDSTPNACDRASLARHNSQLPLIDLIKVIDQLLTTNGKVWILLPLQESETLVKLAEPLSLYPQERMLVRNSNQHEAHREIMTLGREPTDIKQNIFTLYKEHPYHTHAAAALFDPYYTRMKVES</sequence>
<dbReference type="InterPro" id="IPR050210">
    <property type="entry name" value="tRNA_Adenine-N(6)_MTase"/>
</dbReference>
<dbReference type="GO" id="GO:0003676">
    <property type="term" value="F:nucleic acid binding"/>
    <property type="evidence" value="ECO:0007669"/>
    <property type="project" value="InterPro"/>
</dbReference>
<dbReference type="SUPFAM" id="SSF53335">
    <property type="entry name" value="S-adenosyl-L-methionine-dependent methyltransferases"/>
    <property type="match status" value="1"/>
</dbReference>
<evidence type="ECO:0000256" key="1">
    <source>
        <dbReference type="ARBA" id="ARBA00022603"/>
    </source>
</evidence>
<dbReference type="InterPro" id="IPR002052">
    <property type="entry name" value="DNA_methylase_N6_adenine_CS"/>
</dbReference>
<dbReference type="GO" id="GO:0000179">
    <property type="term" value="F:rRNA (adenine-N6,N6-)-dimethyltransferase activity"/>
    <property type="evidence" value="ECO:0007669"/>
    <property type="project" value="InterPro"/>
</dbReference>
<evidence type="ECO:0000256" key="2">
    <source>
        <dbReference type="ARBA" id="ARBA00022679"/>
    </source>
</evidence>
<dbReference type="PANTHER" id="PTHR47739:SF1">
    <property type="entry name" value="TRNA1(VAL) (ADENINE(37)-N6)-METHYLTRANSFERASE"/>
    <property type="match status" value="1"/>
</dbReference>
<dbReference type="EMBL" id="AP014546">
    <property type="protein sequence ID" value="BBB30804.1"/>
    <property type="molecule type" value="Genomic_DNA"/>
</dbReference>
<reference evidence="5 6" key="1">
    <citation type="journal article" date="2008" name="Int. J. Syst. Evol. Microbiol.">
        <title>Neptunomonas japonica sp. nov., an Osedax japonicus symbiont-like bacterium isolated from sediment adjacent to sperm whale carcasses off Kagoshima, Japan.</title>
        <authorList>
            <person name="Miyazaki M."/>
            <person name="Nogi Y."/>
            <person name="Fujiwara Y."/>
            <person name="Kawato M."/>
            <person name="Kubokawa K."/>
            <person name="Horikoshi K."/>
        </authorList>
    </citation>
    <scope>NUCLEOTIDE SEQUENCE [LARGE SCALE GENOMIC DNA]</scope>
    <source>
        <strain evidence="5 6">JAMM 1380</strain>
    </source>
</reference>
<dbReference type="PROSITE" id="PS01131">
    <property type="entry name" value="RRNA_A_DIMETH"/>
    <property type="match status" value="1"/>
</dbReference>
<name>A0A7R6PE41_9GAMM</name>
<keyword evidence="6" id="KW-1185">Reference proteome</keyword>
<keyword evidence="3" id="KW-0949">S-adenosyl-L-methionine</keyword>
<dbReference type="KEGG" id="njp:NEJAP_2864"/>
<dbReference type="PANTHER" id="PTHR47739">
    <property type="entry name" value="TRNA1(VAL) (ADENINE(37)-N6)-METHYLTRANSFERASE"/>
    <property type="match status" value="1"/>
</dbReference>
<feature type="domain" description="Methyltransferase small" evidence="4">
    <location>
        <begin position="16"/>
        <end position="102"/>
    </location>
</feature>
<accession>A0A7R6PE41</accession>
<dbReference type="InterPro" id="IPR029063">
    <property type="entry name" value="SAM-dependent_MTases_sf"/>
</dbReference>
<gene>
    <name evidence="5" type="ORF">NEJAP_2864</name>
</gene>
<evidence type="ECO:0000259" key="4">
    <source>
        <dbReference type="Pfam" id="PF05175"/>
    </source>
</evidence>
<evidence type="ECO:0000313" key="6">
    <source>
        <dbReference type="Proteomes" id="UP000595332"/>
    </source>
</evidence>
<evidence type="ECO:0000256" key="3">
    <source>
        <dbReference type="ARBA" id="ARBA00022691"/>
    </source>
</evidence>
<protein>
    <recommendedName>
        <fullName evidence="4">Methyltransferase small domain-containing protein</fullName>
    </recommendedName>
</protein>
<dbReference type="CDD" id="cd02440">
    <property type="entry name" value="AdoMet_MTases"/>
    <property type="match status" value="1"/>
</dbReference>
<dbReference type="Proteomes" id="UP000595332">
    <property type="component" value="Chromosome"/>
</dbReference>
<keyword evidence="1" id="KW-0489">Methyltransferase</keyword>
<dbReference type="AlphaFoldDB" id="A0A7R6PE41"/>
<dbReference type="InterPro" id="IPR007848">
    <property type="entry name" value="Small_mtfrase_dom"/>
</dbReference>
<dbReference type="InterPro" id="IPR020596">
    <property type="entry name" value="rRNA_Ade_Mease_Trfase_CS"/>
</dbReference>
<proteinExistence type="predicted"/>
<keyword evidence="2" id="KW-0808">Transferase</keyword>
<dbReference type="Gene3D" id="3.40.50.150">
    <property type="entry name" value="Vaccinia Virus protein VP39"/>
    <property type="match status" value="1"/>
</dbReference>
<evidence type="ECO:0000313" key="5">
    <source>
        <dbReference type="EMBL" id="BBB30804.1"/>
    </source>
</evidence>
<dbReference type="Pfam" id="PF05175">
    <property type="entry name" value="MTS"/>
    <property type="match status" value="1"/>
</dbReference>
<dbReference type="PROSITE" id="PS00092">
    <property type="entry name" value="N6_MTASE"/>
    <property type="match status" value="1"/>
</dbReference>